<name>A0AC58T951_TOBAC</name>
<evidence type="ECO:0000313" key="2">
    <source>
        <dbReference type="RefSeq" id="XP_075093713.1"/>
    </source>
</evidence>
<proteinExistence type="predicted"/>
<dbReference type="Proteomes" id="UP000790787">
    <property type="component" value="Chromosome 18"/>
</dbReference>
<keyword evidence="1" id="KW-1185">Reference proteome</keyword>
<accession>A0AC58T951</accession>
<reference evidence="1" key="1">
    <citation type="journal article" date="2014" name="Nat. Commun.">
        <title>The tobacco genome sequence and its comparison with those of tomato and potato.</title>
        <authorList>
            <person name="Sierro N."/>
            <person name="Battey J.N."/>
            <person name="Ouadi S."/>
            <person name="Bakaher N."/>
            <person name="Bovet L."/>
            <person name="Willig A."/>
            <person name="Goepfert S."/>
            <person name="Peitsch M.C."/>
            <person name="Ivanov N.V."/>
        </authorList>
    </citation>
    <scope>NUCLEOTIDE SEQUENCE [LARGE SCALE GENOMIC DNA]</scope>
</reference>
<sequence length="326" mass="38584">MEGLNSMIKKANRDRLIRDFKAVNNVSSNLEITHLLYADDSLVFCDAKEEQVRHLRLILSVFEAVSQLHVNWRVLGCQVRNLPTTYLWMPLRAKNRSQELWNEVLERCEKKLAIWKGNYLSLGWRITLVNSVLDVLPTYMMSLFPIPVKVEIRVDALRRKFIWQGKKEKKAYNLWLWRFSLEDQALWRKVICEKYGADGRWCTAGASRPYGVSVWKSIRNLWPGFISNVRNKVGNDNKTSFWNDDWIGNGPLKEVFPYLFTIVQQPQTTVAEVWSMQGWNVTFRRFLNDWEVTRVIEFYKLLDGFKGITEEEDMLIWKETTEEYIL</sequence>
<organism evidence="1 2">
    <name type="scientific">Nicotiana tabacum</name>
    <name type="common">Common tobacco</name>
    <dbReference type="NCBI Taxonomy" id="4097"/>
    <lineage>
        <taxon>Eukaryota</taxon>
        <taxon>Viridiplantae</taxon>
        <taxon>Streptophyta</taxon>
        <taxon>Embryophyta</taxon>
        <taxon>Tracheophyta</taxon>
        <taxon>Spermatophyta</taxon>
        <taxon>Magnoliopsida</taxon>
        <taxon>eudicotyledons</taxon>
        <taxon>Gunneridae</taxon>
        <taxon>Pentapetalae</taxon>
        <taxon>asterids</taxon>
        <taxon>lamiids</taxon>
        <taxon>Solanales</taxon>
        <taxon>Solanaceae</taxon>
        <taxon>Nicotianoideae</taxon>
        <taxon>Nicotianeae</taxon>
        <taxon>Nicotiana</taxon>
    </lineage>
</organism>
<protein>
    <submittedName>
        <fullName evidence="2">Uncharacterized protein LOC107792821</fullName>
    </submittedName>
</protein>
<dbReference type="RefSeq" id="XP_075093713.1">
    <property type="nucleotide sequence ID" value="XM_075237612.1"/>
</dbReference>
<gene>
    <name evidence="2" type="primary">LOC107792821</name>
</gene>
<reference evidence="2" key="2">
    <citation type="submission" date="2025-08" db="UniProtKB">
        <authorList>
            <consortium name="RefSeq"/>
        </authorList>
    </citation>
    <scope>IDENTIFICATION</scope>
    <source>
        <tissue evidence="2">Leaf</tissue>
    </source>
</reference>
<evidence type="ECO:0000313" key="1">
    <source>
        <dbReference type="Proteomes" id="UP000790787"/>
    </source>
</evidence>